<feature type="region of interest" description="Disordered" evidence="1">
    <location>
        <begin position="287"/>
        <end position="331"/>
    </location>
</feature>
<evidence type="ECO:0000256" key="1">
    <source>
        <dbReference type="SAM" id="MobiDB-lite"/>
    </source>
</evidence>
<dbReference type="AlphaFoldDB" id="A0A7S0QXM7"/>
<organism evidence="2">
    <name type="scientific">Pyramimonas obovata</name>
    <dbReference type="NCBI Taxonomy" id="1411642"/>
    <lineage>
        <taxon>Eukaryota</taxon>
        <taxon>Viridiplantae</taxon>
        <taxon>Chlorophyta</taxon>
        <taxon>Pyramimonadophyceae</taxon>
        <taxon>Pyramimonadales</taxon>
        <taxon>Pyramimonadaceae</taxon>
        <taxon>Pyramimonas</taxon>
        <taxon>Pyramimonas incertae sedis</taxon>
    </lineage>
</organism>
<reference evidence="2" key="1">
    <citation type="submission" date="2021-01" db="EMBL/GenBank/DDBJ databases">
        <authorList>
            <person name="Corre E."/>
            <person name="Pelletier E."/>
            <person name="Niang G."/>
            <person name="Scheremetjew M."/>
            <person name="Finn R."/>
            <person name="Kale V."/>
            <person name="Holt S."/>
            <person name="Cochrane G."/>
            <person name="Meng A."/>
            <person name="Brown T."/>
            <person name="Cohen L."/>
        </authorList>
    </citation>
    <scope>NUCLEOTIDE SEQUENCE</scope>
    <source>
        <strain evidence="2">CCMP722</strain>
    </source>
</reference>
<sequence length="331" mass="35834">MSTSSNALAEMWIETVNAEGDGFRTEECSDGKSSIAILEYDERPMTPYRVVINLKRPPNPDSKYWGYKFYLDGKKDPDGFESTGFGITKSQVVHDTFGANGDLLAFKNIALDTEGGDGNATADVLKELGEIRVEILDLTSEQKWGPEYNPPAADFVGSSVTVREGKKAKEFSTVSVSGGKKAGFQRKHLAAGYGSFLSQRGPPVSTLRLKYSRRFTLVVRKIIQANDKGEGALDSDEELEAAIQRRRQKKRQREAEAAALAKAEAEAKAAAEAAKAAAEAAKAARVAVKKEKATPTTQLTGTVDLTLSDDDDDAPPPKIVKQENTAAELID</sequence>
<gene>
    <name evidence="2" type="ORF">POBO1169_LOCUS4044</name>
</gene>
<evidence type="ECO:0000313" key="2">
    <source>
        <dbReference type="EMBL" id="CAD8655651.1"/>
    </source>
</evidence>
<proteinExistence type="predicted"/>
<name>A0A7S0QXM7_9CHLO</name>
<protein>
    <submittedName>
        <fullName evidence="2">Uncharacterized protein</fullName>
    </submittedName>
</protein>
<accession>A0A7S0QXM7</accession>
<dbReference type="EMBL" id="HBFA01007756">
    <property type="protein sequence ID" value="CAD8655651.1"/>
    <property type="molecule type" value="Transcribed_RNA"/>
</dbReference>